<organism evidence="1 2">
    <name type="scientific">Aureococcus anophagefferens</name>
    <name type="common">Harmful bloom alga</name>
    <dbReference type="NCBI Taxonomy" id="44056"/>
    <lineage>
        <taxon>Eukaryota</taxon>
        <taxon>Sar</taxon>
        <taxon>Stramenopiles</taxon>
        <taxon>Ochrophyta</taxon>
        <taxon>Pelagophyceae</taxon>
        <taxon>Pelagomonadales</taxon>
        <taxon>Pelagomonadaceae</taxon>
        <taxon>Aureococcus</taxon>
    </lineage>
</organism>
<dbReference type="EMBL" id="JBBJCI010000083">
    <property type="protein sequence ID" value="KAK7249071.1"/>
    <property type="molecule type" value="Genomic_DNA"/>
</dbReference>
<protein>
    <submittedName>
        <fullName evidence="1">Uncharacterized protein</fullName>
    </submittedName>
</protein>
<accession>A0ABR1G6X2</accession>
<dbReference type="Proteomes" id="UP001363151">
    <property type="component" value="Unassembled WGS sequence"/>
</dbReference>
<proteinExistence type="predicted"/>
<gene>
    <name evidence="1" type="ORF">SO694_00044157</name>
</gene>
<evidence type="ECO:0000313" key="2">
    <source>
        <dbReference type="Proteomes" id="UP001363151"/>
    </source>
</evidence>
<evidence type="ECO:0000313" key="1">
    <source>
        <dbReference type="EMBL" id="KAK7249071.1"/>
    </source>
</evidence>
<sequence>MSLARNGRGGKRDRAAFEALTYGGMVTYDHSAGSGDDTVDYYRPHFTANCDFRRGHSGMDVFEKALDSARINWLSYAPDDSDVWENPIAKRLKTAAGRAREGDVPRGAPGARRTFATKKSMVARADGQTCLQTREYCRNDDGLLTTSSKSVVVNLTNMGDLELGDAQYEYVSDYATAAGSATTEEVVEMKRVQLIARRLLAQDVARGRGAAAAVKIDGDFNGLLEQLCVDVGFGQAERDKIGYHDPGLPDDYPRCALLGHEDCPEHLAVMEAYRASKKRSNRGVDGLKKIFRDKLGPEGIKRVLSARFPRLRDVPHVLDALVEKVHFDHVFSAACGDHPMNVARLRPLNCHFADFRNMAGKSDARARDGFADG</sequence>
<name>A0ABR1G6X2_AURAN</name>
<reference evidence="1 2" key="1">
    <citation type="submission" date="2024-03" db="EMBL/GenBank/DDBJ databases">
        <title>Aureococcus anophagefferens CCMP1851 and Kratosvirus quantuckense: Draft genome of a second virus-susceptible host strain in the model system.</title>
        <authorList>
            <person name="Chase E."/>
            <person name="Truchon A.R."/>
            <person name="Schepens W."/>
            <person name="Wilhelm S.W."/>
        </authorList>
    </citation>
    <scope>NUCLEOTIDE SEQUENCE [LARGE SCALE GENOMIC DNA]</scope>
    <source>
        <strain evidence="1 2">CCMP1851</strain>
    </source>
</reference>
<comment type="caution">
    <text evidence="1">The sequence shown here is derived from an EMBL/GenBank/DDBJ whole genome shotgun (WGS) entry which is preliminary data.</text>
</comment>
<keyword evidence="2" id="KW-1185">Reference proteome</keyword>